<dbReference type="Gene3D" id="1.20.1280.50">
    <property type="match status" value="1"/>
</dbReference>
<dbReference type="SUPFAM" id="SSF81383">
    <property type="entry name" value="F-box domain"/>
    <property type="match status" value="1"/>
</dbReference>
<proteinExistence type="predicted"/>
<dbReference type="InterPro" id="IPR036047">
    <property type="entry name" value="F-box-like_dom_sf"/>
</dbReference>
<dbReference type="PROSITE" id="PS50181">
    <property type="entry name" value="FBOX"/>
    <property type="match status" value="1"/>
</dbReference>
<protein>
    <recommendedName>
        <fullName evidence="1">F-box domain-containing protein</fullName>
    </recommendedName>
</protein>
<dbReference type="Proteomes" id="UP001556367">
    <property type="component" value="Unassembled WGS sequence"/>
</dbReference>
<dbReference type="InterPro" id="IPR001810">
    <property type="entry name" value="F-box_dom"/>
</dbReference>
<keyword evidence="3" id="KW-1185">Reference proteome</keyword>
<reference evidence="3" key="1">
    <citation type="submission" date="2024-06" db="EMBL/GenBank/DDBJ databases">
        <title>Multi-omics analyses provide insights into the biosynthesis of the anticancer antibiotic pleurotin in Hohenbuehelia grisea.</title>
        <authorList>
            <person name="Weaver J.A."/>
            <person name="Alberti F."/>
        </authorList>
    </citation>
    <scope>NUCLEOTIDE SEQUENCE [LARGE SCALE GENOMIC DNA]</scope>
    <source>
        <strain evidence="3">T-177</strain>
    </source>
</reference>
<dbReference type="EMBL" id="JASNQZ010000008">
    <property type="protein sequence ID" value="KAL0954132.1"/>
    <property type="molecule type" value="Genomic_DNA"/>
</dbReference>
<feature type="domain" description="F-box" evidence="1">
    <location>
        <begin position="5"/>
        <end position="54"/>
    </location>
</feature>
<evidence type="ECO:0000313" key="2">
    <source>
        <dbReference type="EMBL" id="KAL0954132.1"/>
    </source>
</evidence>
<evidence type="ECO:0000259" key="1">
    <source>
        <dbReference type="PROSITE" id="PS50181"/>
    </source>
</evidence>
<evidence type="ECO:0000313" key="3">
    <source>
        <dbReference type="Proteomes" id="UP001556367"/>
    </source>
</evidence>
<comment type="caution">
    <text evidence="2">The sequence shown here is derived from an EMBL/GenBank/DDBJ whole genome shotgun (WGS) entry which is preliminary data.</text>
</comment>
<name>A0ABR3JEQ9_9AGAR</name>
<dbReference type="Pfam" id="PF12937">
    <property type="entry name" value="F-box-like"/>
    <property type="match status" value="1"/>
</dbReference>
<gene>
    <name evidence="2" type="ORF">HGRIS_005272</name>
</gene>
<sequence>MNPANIKLPDLPQDILYDLLPYLPLQSLIATRGVCRAWRHAAELADIHPIRRELLNIYLDLIDRPWFLDSLKWPLENLRDFDRQAYLDTLLAQYNWLPEDFSMWILEWPARATFGWVWPGLPSDDFSGETTFHRSSGINTLGIMPPEVGAVLFVYPRDEEEMPDGNIKKRPDDFVAPALLVWEDPADHQVWLILGEDSAYRGKVAFSTDFDVLSLPLGLQGTKAAMNWLQWMRGEIRWLSLPAFCGDPLSLVPTPRSRLPFVSWLAPDRSLLFGNVVYTHSLLVPSAKICCRCIILNIEDRSVEYVSTTM</sequence>
<organism evidence="2 3">
    <name type="scientific">Hohenbuehelia grisea</name>
    <dbReference type="NCBI Taxonomy" id="104357"/>
    <lineage>
        <taxon>Eukaryota</taxon>
        <taxon>Fungi</taxon>
        <taxon>Dikarya</taxon>
        <taxon>Basidiomycota</taxon>
        <taxon>Agaricomycotina</taxon>
        <taxon>Agaricomycetes</taxon>
        <taxon>Agaricomycetidae</taxon>
        <taxon>Agaricales</taxon>
        <taxon>Pleurotineae</taxon>
        <taxon>Pleurotaceae</taxon>
        <taxon>Hohenbuehelia</taxon>
    </lineage>
</organism>
<accession>A0ABR3JEQ9</accession>